<dbReference type="EMBL" id="FOFO01000009">
    <property type="protein sequence ID" value="SEP88490.1"/>
    <property type="molecule type" value="Genomic_DNA"/>
</dbReference>
<dbReference type="GO" id="GO:0016757">
    <property type="term" value="F:glycosyltransferase activity"/>
    <property type="evidence" value="ECO:0007669"/>
    <property type="project" value="UniProtKB-ARBA"/>
</dbReference>
<dbReference type="Pfam" id="PF13692">
    <property type="entry name" value="Glyco_trans_1_4"/>
    <property type="match status" value="1"/>
</dbReference>
<evidence type="ECO:0000313" key="2">
    <source>
        <dbReference type="EMBL" id="SEP88490.1"/>
    </source>
</evidence>
<evidence type="ECO:0000259" key="1">
    <source>
        <dbReference type="Pfam" id="PF13439"/>
    </source>
</evidence>
<gene>
    <name evidence="2" type="ORF">SAMN05421693_10929</name>
</gene>
<dbReference type="AlphaFoldDB" id="A0A1H9BHK1"/>
<feature type="domain" description="Glycosyltransferase subfamily 4-like N-terminal" evidence="1">
    <location>
        <begin position="20"/>
        <end position="180"/>
    </location>
</feature>
<name>A0A1H9BHK1_9GAMM</name>
<keyword evidence="2" id="KW-0808">Transferase</keyword>
<dbReference type="RefSeq" id="WP_090205296.1">
    <property type="nucleotide sequence ID" value="NZ_FOFO01000009.1"/>
</dbReference>
<dbReference type="PANTHER" id="PTHR12526">
    <property type="entry name" value="GLYCOSYLTRANSFERASE"/>
    <property type="match status" value="1"/>
</dbReference>
<dbReference type="Gene3D" id="3.40.50.2000">
    <property type="entry name" value="Glycogen Phosphorylase B"/>
    <property type="match status" value="2"/>
</dbReference>
<keyword evidence="3" id="KW-1185">Reference proteome</keyword>
<organism evidence="2 3">
    <name type="scientific">Ectothiorhodospira magna</name>
    <dbReference type="NCBI Taxonomy" id="867345"/>
    <lineage>
        <taxon>Bacteria</taxon>
        <taxon>Pseudomonadati</taxon>
        <taxon>Pseudomonadota</taxon>
        <taxon>Gammaproteobacteria</taxon>
        <taxon>Chromatiales</taxon>
        <taxon>Ectothiorhodospiraceae</taxon>
        <taxon>Ectothiorhodospira</taxon>
    </lineage>
</organism>
<dbReference type="Pfam" id="PF13439">
    <property type="entry name" value="Glyco_transf_4"/>
    <property type="match status" value="1"/>
</dbReference>
<dbReference type="Proteomes" id="UP000199496">
    <property type="component" value="Unassembled WGS sequence"/>
</dbReference>
<proteinExistence type="predicted"/>
<protein>
    <submittedName>
        <fullName evidence="2">Glycosyltransferase involved in cell wall bisynthesis</fullName>
    </submittedName>
</protein>
<dbReference type="InterPro" id="IPR028098">
    <property type="entry name" value="Glyco_trans_4-like_N"/>
</dbReference>
<dbReference type="CDD" id="cd03811">
    <property type="entry name" value="GT4_GT28_WabH-like"/>
    <property type="match status" value="1"/>
</dbReference>
<dbReference type="SUPFAM" id="SSF53756">
    <property type="entry name" value="UDP-Glycosyltransferase/glycogen phosphorylase"/>
    <property type="match status" value="1"/>
</dbReference>
<dbReference type="PANTHER" id="PTHR12526:SF630">
    <property type="entry name" value="GLYCOSYLTRANSFERASE"/>
    <property type="match status" value="1"/>
</dbReference>
<dbReference type="OrthoDB" id="9792269at2"/>
<reference evidence="2 3" key="1">
    <citation type="submission" date="2016-10" db="EMBL/GenBank/DDBJ databases">
        <authorList>
            <person name="de Groot N.N."/>
        </authorList>
    </citation>
    <scope>NUCLEOTIDE SEQUENCE [LARGE SCALE GENOMIC DNA]</scope>
    <source>
        <strain evidence="2 3">B7-7</strain>
    </source>
</reference>
<accession>A0A1H9BHK1</accession>
<evidence type="ECO:0000313" key="3">
    <source>
        <dbReference type="Proteomes" id="UP000199496"/>
    </source>
</evidence>
<dbReference type="STRING" id="867345.SAMN05421693_10929"/>
<sequence length="384" mass="41641">MKPDLSPPHLAILISLSGEGGVERMVLNLVRELAAMGLSMDLVLIREESRHLQALPENVNVIRLGTRHSALAILPLARYLRRRRPARLLAAKDRAGRAALQARRLAGVDIPVFIRLGTTLSEALEGRSKWRKWLRYRPMRRLYPLADGIIAVSRGVADDVRGITGLPEEAVHVVRNPVITADLDALAAEPVPHPWLADGGDPVIIGMGRLTRQKDFPTLLQAFAQVSTRQPARLIILGEGGDREALTGLSRSLGVADRVLMPGFAANPYAWLSRARLFVLSSAWEGSPNALTEAMALGLPVVATDCRSGPREILQEGRYGPLVPVGAVTELAEAMVKTLAAPLPANNIQAAVAEYRARTSAQRYLAILFNGAPDANTSHLETFP</sequence>